<evidence type="ECO:0000256" key="2">
    <source>
        <dbReference type="ARBA" id="ARBA00010644"/>
    </source>
</evidence>
<dbReference type="GO" id="GO:0005737">
    <property type="term" value="C:cytoplasm"/>
    <property type="evidence" value="ECO:0007669"/>
    <property type="project" value="TreeGrafter"/>
</dbReference>
<keyword evidence="8" id="KW-1185">Reference proteome</keyword>
<dbReference type="STRING" id="133383.A0A1R0H8E7"/>
<dbReference type="PRINTS" id="PR00073">
    <property type="entry name" value="COPRGNOXDASE"/>
</dbReference>
<evidence type="ECO:0000256" key="3">
    <source>
        <dbReference type="ARBA" id="ARBA00011738"/>
    </source>
</evidence>
<organism evidence="7 8">
    <name type="scientific">Smittium mucronatum</name>
    <dbReference type="NCBI Taxonomy" id="133383"/>
    <lineage>
        <taxon>Eukaryota</taxon>
        <taxon>Fungi</taxon>
        <taxon>Fungi incertae sedis</taxon>
        <taxon>Zoopagomycota</taxon>
        <taxon>Kickxellomycotina</taxon>
        <taxon>Harpellomycetes</taxon>
        <taxon>Harpellales</taxon>
        <taxon>Legeriomycetaceae</taxon>
        <taxon>Smittium</taxon>
    </lineage>
</organism>
<dbReference type="PANTHER" id="PTHR10755:SF0">
    <property type="entry name" value="OXYGEN-DEPENDENT COPROPORPHYRINOGEN-III OXIDASE, MITOCHONDRIAL"/>
    <property type="match status" value="1"/>
</dbReference>
<dbReference type="OrthoDB" id="15318at2759"/>
<evidence type="ECO:0000256" key="6">
    <source>
        <dbReference type="ARBA" id="ARBA00023244"/>
    </source>
</evidence>
<dbReference type="NCBIfam" id="NF003727">
    <property type="entry name" value="PRK05330.1"/>
    <property type="match status" value="1"/>
</dbReference>
<name>A0A1R0H8E7_9FUNG</name>
<comment type="caution">
    <text evidence="7">The sequence shown here is derived from an EMBL/GenBank/DDBJ whole genome shotgun (WGS) entry which is preliminary data.</text>
</comment>
<gene>
    <name evidence="7" type="ORF">AYI68_g372</name>
</gene>
<dbReference type="Gene3D" id="3.40.1500.10">
    <property type="entry name" value="Coproporphyrinogen III oxidase, aerobic"/>
    <property type="match status" value="1"/>
</dbReference>
<reference evidence="7 8" key="1">
    <citation type="journal article" date="2016" name="Mol. Biol. Evol.">
        <title>Genome-Wide Survey of Gut Fungi (Harpellales) Reveals the First Horizontally Transferred Ubiquitin Gene from a Mosquito Host.</title>
        <authorList>
            <person name="Wang Y."/>
            <person name="White M.M."/>
            <person name="Kvist S."/>
            <person name="Moncalvo J.M."/>
        </authorList>
    </citation>
    <scope>NUCLEOTIDE SEQUENCE [LARGE SCALE GENOMIC DNA]</scope>
    <source>
        <strain evidence="7 8">ALG-7-W6</strain>
    </source>
</reference>
<evidence type="ECO:0000256" key="1">
    <source>
        <dbReference type="ARBA" id="ARBA00005168"/>
    </source>
</evidence>
<dbReference type="SUPFAM" id="SSF102886">
    <property type="entry name" value="Coproporphyrinogen III oxidase"/>
    <property type="match status" value="1"/>
</dbReference>
<evidence type="ECO:0000256" key="5">
    <source>
        <dbReference type="ARBA" id="ARBA00023002"/>
    </source>
</evidence>
<dbReference type="EMBL" id="LSSL01000107">
    <property type="protein sequence ID" value="OLY85439.1"/>
    <property type="molecule type" value="Genomic_DNA"/>
</dbReference>
<keyword evidence="5" id="KW-0560">Oxidoreductase</keyword>
<dbReference type="Proteomes" id="UP000187455">
    <property type="component" value="Unassembled WGS sequence"/>
</dbReference>
<dbReference type="PANTHER" id="PTHR10755">
    <property type="entry name" value="COPROPORPHYRINOGEN III OXIDASE, MITOCHONDRIAL"/>
    <property type="match status" value="1"/>
</dbReference>
<comment type="pathway">
    <text evidence="1">Porphyrin-containing compound metabolism; protoporphyrin-IX biosynthesis; protoporphyrinogen-IX from coproporphyrinogen-III (O2 route): step 1/1.</text>
</comment>
<dbReference type="AlphaFoldDB" id="A0A1R0H8E7"/>
<evidence type="ECO:0000313" key="7">
    <source>
        <dbReference type="EMBL" id="OLY85439.1"/>
    </source>
</evidence>
<sequence>MFSTFLRRAASRKPLPFKPKHLAGNAKYSTERSFFSIFGLSPGASLATSFISASAIAYGTYYFFMEKPDPALVESNKRLIQDQYTKIPEIHLDYNFPKFDPESKEPIKARMEKFVLALQKSLVGNLELLDNNPQKKFYWDHWTRSDGNGYGISCVLQDSIAFEKAGVNVSVINGKLSPQQLHSMRERKVSGDLEEGVDYDFWVAGISTVIHPTNPMAPTSHFNYRYFELVRRDDPDQKVVTSWFGGGADLTPSYVFDEDCVHFHSTLKQASDKHDPSFFPKFKKNCDEYFYIPHRDETRGIGGVFFDDLKDRDLSELFHFVFDMGFAFQTAYLPLVQKRMTSKFTPQNKVWQALRRGRYVEFNLINDRGTKFGLHTHGARVESILMSLPLASRWEYMQTPEPGSEEERTLHILKNPIDWV</sequence>
<evidence type="ECO:0000313" key="8">
    <source>
        <dbReference type="Proteomes" id="UP000187455"/>
    </source>
</evidence>
<dbReference type="GO" id="GO:0006782">
    <property type="term" value="P:protoporphyrinogen IX biosynthetic process"/>
    <property type="evidence" value="ECO:0007669"/>
    <property type="project" value="UniProtKB-UniPathway"/>
</dbReference>
<dbReference type="Pfam" id="PF01218">
    <property type="entry name" value="Coprogen_oxidas"/>
    <property type="match status" value="1"/>
</dbReference>
<dbReference type="InterPro" id="IPR036406">
    <property type="entry name" value="Coprogen_oxidase_aer_sf"/>
</dbReference>
<dbReference type="UniPathway" id="UPA00251">
    <property type="reaction ID" value="UER00322"/>
</dbReference>
<dbReference type="GO" id="GO:0004109">
    <property type="term" value="F:coproporphyrinogen oxidase activity"/>
    <property type="evidence" value="ECO:0007669"/>
    <property type="project" value="UniProtKB-EC"/>
</dbReference>
<dbReference type="InterPro" id="IPR001260">
    <property type="entry name" value="Coprogen_oxidase_aer"/>
</dbReference>
<proteinExistence type="inferred from homology"/>
<keyword evidence="6" id="KW-0627">Porphyrin biosynthesis</keyword>
<accession>A0A1R0H8E7</accession>
<dbReference type="EC" id="1.3.3.3" evidence="4"/>
<protein>
    <recommendedName>
        <fullName evidence="4">coproporphyrinogen oxidase</fullName>
        <ecNumber evidence="4">1.3.3.3</ecNumber>
    </recommendedName>
</protein>
<comment type="subunit">
    <text evidence="3">Homodimer.</text>
</comment>
<evidence type="ECO:0000256" key="4">
    <source>
        <dbReference type="ARBA" id="ARBA00012869"/>
    </source>
</evidence>
<comment type="similarity">
    <text evidence="2">Belongs to the aerobic coproporphyrinogen-III oxidase family.</text>
</comment>